<name>A0A1E5L6C1_9FIRM</name>
<dbReference type="PANTHER" id="PTHR32319">
    <property type="entry name" value="BACTERIAL HEMOLYSIN-LIKE PROTEIN"/>
    <property type="match status" value="1"/>
</dbReference>
<dbReference type="InterPro" id="IPR047048">
    <property type="entry name" value="TlyA"/>
</dbReference>
<evidence type="ECO:0000313" key="5">
    <source>
        <dbReference type="EMBL" id="OEH85671.1"/>
    </source>
</evidence>
<comment type="caution">
    <text evidence="5">The sequence shown here is derived from an EMBL/GenBank/DDBJ whole genome shotgun (WGS) entry which is preliminary data.</text>
</comment>
<dbReference type="SMART" id="SM00363">
    <property type="entry name" value="S4"/>
    <property type="match status" value="1"/>
</dbReference>
<dbReference type="InterPro" id="IPR002877">
    <property type="entry name" value="RNA_MeTrfase_FtsJ_dom"/>
</dbReference>
<dbReference type="PIRSF" id="PIRSF005578">
    <property type="entry name" value="TlyA"/>
    <property type="match status" value="1"/>
</dbReference>
<sequence>MAKERIDTALVNLGFFETREKAKAAIMAGIVYIGNERIDKPGEKVDVSKEIIVKGNIHPYVGRGGLKLEKALKHFALDVSGVVMIDIGASTGGFTDCALQNHAAKVYAVDVGYGQLDWKLRNHPDVIVLERTNFRHLAVDVLTVGSPNFATIDVSFISLKLIFPKLSEILVPESKVVCLIKPQFEAGKELVGKKGIVRDPKVHQQVIEDVISQATQFHLYLEDLTYSPITGGDGNIEFLALFQFRPNQLQNQRISYNNQCTESDDYRCTENMEAETINHIRNYESLIEKTINDAHNQLQS</sequence>
<evidence type="ECO:0000259" key="4">
    <source>
        <dbReference type="SMART" id="SM00363"/>
    </source>
</evidence>
<dbReference type="Gene3D" id="3.10.290.10">
    <property type="entry name" value="RNA-binding S4 domain"/>
    <property type="match status" value="1"/>
</dbReference>
<dbReference type="InterPro" id="IPR036986">
    <property type="entry name" value="S4_RNA-bd_sf"/>
</dbReference>
<dbReference type="SUPFAM" id="SSF53335">
    <property type="entry name" value="S-adenosyl-L-methionine-dependent methyltransferases"/>
    <property type="match status" value="1"/>
</dbReference>
<keyword evidence="5" id="KW-0808">Transferase</keyword>
<feature type="domain" description="RNA-binding S4" evidence="4">
    <location>
        <begin position="4"/>
        <end position="67"/>
    </location>
</feature>
<dbReference type="PANTHER" id="PTHR32319:SF0">
    <property type="entry name" value="BACTERIAL HEMOLYSIN-LIKE PROTEIN"/>
    <property type="match status" value="1"/>
</dbReference>
<dbReference type="PROSITE" id="PS50889">
    <property type="entry name" value="S4"/>
    <property type="match status" value="1"/>
</dbReference>
<dbReference type="InterPro" id="IPR004538">
    <property type="entry name" value="Hemolysin_A/TlyA"/>
</dbReference>
<keyword evidence="6" id="KW-1185">Reference proteome</keyword>
<accession>A0A1E5L6C1</accession>
<protein>
    <submittedName>
        <fullName evidence="5">TlyA family rRNA (Cytidine-2'-O)-methyltransferase</fullName>
    </submittedName>
</protein>
<dbReference type="Pfam" id="PF01479">
    <property type="entry name" value="S4"/>
    <property type="match status" value="1"/>
</dbReference>
<reference evidence="5 6" key="1">
    <citation type="submission" date="2016-09" db="EMBL/GenBank/DDBJ databases">
        <title>Desulfuribacillus arsenicus sp. nov., an obligately anaerobic, dissimilatory arsenic- and antimonate-reducing bacterium isolated from anoxic sediments.</title>
        <authorList>
            <person name="Abin C.A."/>
            <person name="Hollibaugh J.T."/>
        </authorList>
    </citation>
    <scope>NUCLEOTIDE SEQUENCE [LARGE SCALE GENOMIC DNA]</scope>
    <source>
        <strain evidence="5 6">MLFW-2</strain>
    </source>
</reference>
<dbReference type="CDD" id="cd00165">
    <property type="entry name" value="S4"/>
    <property type="match status" value="1"/>
</dbReference>
<dbReference type="InterPro" id="IPR029063">
    <property type="entry name" value="SAM-dependent_MTases_sf"/>
</dbReference>
<dbReference type="EMBL" id="MJAT01000012">
    <property type="protein sequence ID" value="OEH85671.1"/>
    <property type="molecule type" value="Genomic_DNA"/>
</dbReference>
<gene>
    <name evidence="5" type="ORF">BHU72_02420</name>
</gene>
<evidence type="ECO:0000256" key="1">
    <source>
        <dbReference type="ARBA" id="ARBA00022884"/>
    </source>
</evidence>
<dbReference type="AlphaFoldDB" id="A0A1E5L6C1"/>
<dbReference type="GO" id="GO:0003723">
    <property type="term" value="F:RNA binding"/>
    <property type="evidence" value="ECO:0007669"/>
    <property type="project" value="UniProtKB-KW"/>
</dbReference>
<keyword evidence="5" id="KW-0489">Methyltransferase</keyword>
<dbReference type="GO" id="GO:0008168">
    <property type="term" value="F:methyltransferase activity"/>
    <property type="evidence" value="ECO:0007669"/>
    <property type="project" value="UniProtKB-KW"/>
</dbReference>
<dbReference type="NCBIfam" id="TIGR00478">
    <property type="entry name" value="tly"/>
    <property type="match status" value="1"/>
</dbReference>
<dbReference type="InterPro" id="IPR002942">
    <property type="entry name" value="S4_RNA-bd"/>
</dbReference>
<dbReference type="OrthoDB" id="9784736at2"/>
<evidence type="ECO:0000313" key="6">
    <source>
        <dbReference type="Proteomes" id="UP000095255"/>
    </source>
</evidence>
<dbReference type="STRING" id="1390249.BHU72_02420"/>
<dbReference type="Gene3D" id="3.40.50.150">
    <property type="entry name" value="Vaccinia Virus protein VP39"/>
    <property type="match status" value="1"/>
</dbReference>
<dbReference type="GO" id="GO:0032259">
    <property type="term" value="P:methylation"/>
    <property type="evidence" value="ECO:0007669"/>
    <property type="project" value="UniProtKB-KW"/>
</dbReference>
<dbReference type="SUPFAM" id="SSF55174">
    <property type="entry name" value="Alpha-L RNA-binding motif"/>
    <property type="match status" value="1"/>
</dbReference>
<dbReference type="Pfam" id="PF01728">
    <property type="entry name" value="FtsJ"/>
    <property type="match status" value="1"/>
</dbReference>
<organism evidence="5 6">
    <name type="scientific">Desulfuribacillus stibiiarsenatis</name>
    <dbReference type="NCBI Taxonomy" id="1390249"/>
    <lineage>
        <taxon>Bacteria</taxon>
        <taxon>Bacillati</taxon>
        <taxon>Bacillota</taxon>
        <taxon>Desulfuribacillia</taxon>
        <taxon>Desulfuribacillales</taxon>
        <taxon>Desulfuribacillaceae</taxon>
        <taxon>Desulfuribacillus</taxon>
    </lineage>
</organism>
<comment type="similarity">
    <text evidence="2">Belongs to the TlyA family.</text>
</comment>
<keyword evidence="1 3" id="KW-0694">RNA-binding</keyword>
<evidence type="ECO:0000256" key="2">
    <source>
        <dbReference type="ARBA" id="ARBA00029460"/>
    </source>
</evidence>
<evidence type="ECO:0000256" key="3">
    <source>
        <dbReference type="PROSITE-ProRule" id="PRU00182"/>
    </source>
</evidence>
<proteinExistence type="inferred from homology"/>
<dbReference type="Proteomes" id="UP000095255">
    <property type="component" value="Unassembled WGS sequence"/>
</dbReference>
<dbReference type="RefSeq" id="WP_069701755.1">
    <property type="nucleotide sequence ID" value="NZ_MJAT01000012.1"/>
</dbReference>